<reference evidence="2 3" key="1">
    <citation type="journal article" date="2014" name="Genome Announc.">
        <title>Draft Genome Sequence of the Haloacid-Degrading Burkholderia caribensis Strain MBA4.</title>
        <authorList>
            <person name="Pan Y."/>
            <person name="Kong K.F."/>
            <person name="Tsang J.S."/>
        </authorList>
    </citation>
    <scope>NUCLEOTIDE SEQUENCE [LARGE SCALE GENOMIC DNA]</scope>
    <source>
        <strain evidence="2 3">MBA4</strain>
    </source>
</reference>
<keyword evidence="1" id="KW-0732">Signal</keyword>
<feature type="signal peptide" evidence="1">
    <location>
        <begin position="1"/>
        <end position="20"/>
    </location>
</feature>
<dbReference type="AlphaFoldDB" id="A0A0P0R6M9"/>
<dbReference type="KEGG" id="bcai:K788_0007223"/>
<proteinExistence type="predicted"/>
<evidence type="ECO:0000256" key="1">
    <source>
        <dbReference type="SAM" id="SignalP"/>
    </source>
</evidence>
<evidence type="ECO:0000313" key="2">
    <source>
        <dbReference type="EMBL" id="ALL63760.1"/>
    </source>
</evidence>
<dbReference type="GeneID" id="69967985"/>
<dbReference type="Proteomes" id="UP000019146">
    <property type="component" value="Chromosome 1"/>
</dbReference>
<name>A0A0P0R6M9_9BURK</name>
<feature type="chain" id="PRO_5006053983" evidence="1">
    <location>
        <begin position="21"/>
        <end position="61"/>
    </location>
</feature>
<dbReference type="RefSeq" id="WP_035991650.1">
    <property type="nucleotide sequence ID" value="NZ_CP012746.1"/>
</dbReference>
<sequence>MNTKHIQTFLMVSAAFFAMSAPMRPNSANALANAVTRTTQVAATTVAVNQRRESDETEQRG</sequence>
<organism evidence="2 3">
    <name type="scientific">Paraburkholderia caribensis MBA4</name>
    <dbReference type="NCBI Taxonomy" id="1323664"/>
    <lineage>
        <taxon>Bacteria</taxon>
        <taxon>Pseudomonadati</taxon>
        <taxon>Pseudomonadota</taxon>
        <taxon>Betaproteobacteria</taxon>
        <taxon>Burkholderiales</taxon>
        <taxon>Burkholderiaceae</taxon>
        <taxon>Paraburkholderia</taxon>
    </lineage>
</organism>
<gene>
    <name evidence="2" type="ORF">K788_0007223</name>
</gene>
<evidence type="ECO:0000313" key="3">
    <source>
        <dbReference type="Proteomes" id="UP000019146"/>
    </source>
</evidence>
<dbReference type="EMBL" id="CP012746">
    <property type="protein sequence ID" value="ALL63760.1"/>
    <property type="molecule type" value="Genomic_DNA"/>
</dbReference>
<protein>
    <submittedName>
        <fullName evidence="2">Putative outer membrane protein</fullName>
    </submittedName>
</protein>
<accession>A0A0P0R6M9</accession>